<name>A0A544W2K2_9MYCO</name>
<keyword evidence="2" id="KW-1185">Reference proteome</keyword>
<protein>
    <recommendedName>
        <fullName evidence="3">Diacylglycerol O-acyltransferase</fullName>
    </recommendedName>
</protein>
<organism evidence="1 2">
    <name type="scientific">Mycolicibacterium hodleri</name>
    <dbReference type="NCBI Taxonomy" id="49897"/>
    <lineage>
        <taxon>Bacteria</taxon>
        <taxon>Bacillati</taxon>
        <taxon>Actinomycetota</taxon>
        <taxon>Actinomycetes</taxon>
        <taxon>Mycobacteriales</taxon>
        <taxon>Mycobacteriaceae</taxon>
        <taxon>Mycolicibacterium</taxon>
    </lineage>
</organism>
<dbReference type="Proteomes" id="UP000315759">
    <property type="component" value="Unassembled WGS sequence"/>
</dbReference>
<evidence type="ECO:0000313" key="1">
    <source>
        <dbReference type="EMBL" id="TQR86469.1"/>
    </source>
</evidence>
<sequence>MGGRPRGVRTHRGDRVTDRLAYIDQATFLSMQANDYRSQLVQYVWVYTHPVDEERLRRFHRNVGFGFAGRLIEPSILPFGRHRWVTATGPAAPLDVEDARPPGELGTWLDERSQRRVDPVHGPGWHLGVLPMTDGTTAVTLVASHCLMDHGAAVSTMTDAIDDTPRDFGYGEPRARTRRAALASDLRQVARDLPELGRTVVTAAKYAYRSRKEISASRPPAALGGPDGPLVLPAVSAVVDLGDWDARASDLGGTGYSLLAGFAAVLGERMGRARPADGAVTLMIALSDRDGRDDRRGNAMQIASATVDPSSATTNLTAARAAVREALAALRDGHDDKHALLPITPFVPIRAVRRTADVIFGDLPVSCSNLGDVPPALSRIDGTEAEYMLFRPVDQGVTRAALERAGGQLVVAAGRNAGHVSVNVVGYEVGAENTREWLADKTVRTLSDFGLKGTLI</sequence>
<dbReference type="AlphaFoldDB" id="A0A544W2K2"/>
<proteinExistence type="predicted"/>
<evidence type="ECO:0000313" key="2">
    <source>
        <dbReference type="Proteomes" id="UP000315759"/>
    </source>
</evidence>
<dbReference type="SUPFAM" id="SSF52777">
    <property type="entry name" value="CoA-dependent acyltransferases"/>
    <property type="match status" value="1"/>
</dbReference>
<comment type="caution">
    <text evidence="1">The sequence shown here is derived from an EMBL/GenBank/DDBJ whole genome shotgun (WGS) entry which is preliminary data.</text>
</comment>
<reference evidence="1 2" key="1">
    <citation type="submission" date="2018-10" db="EMBL/GenBank/DDBJ databases">
        <title>Draft genome of Mycobacterium hodleri strain B.</title>
        <authorList>
            <person name="Amande T.J."/>
            <person name="Mcgenity T.J."/>
        </authorList>
    </citation>
    <scope>NUCLEOTIDE SEQUENCE [LARGE SCALE GENOMIC DNA]</scope>
    <source>
        <strain evidence="1 2">B</strain>
    </source>
</reference>
<dbReference type="EMBL" id="VIFX01000012">
    <property type="protein sequence ID" value="TQR86469.1"/>
    <property type="molecule type" value="Genomic_DNA"/>
</dbReference>
<evidence type="ECO:0008006" key="3">
    <source>
        <dbReference type="Google" id="ProtNLM"/>
    </source>
</evidence>
<gene>
    <name evidence="1" type="ORF">D8S82_11460</name>
</gene>
<accession>A0A544W2K2</accession>